<proteinExistence type="predicted"/>
<dbReference type="AlphaFoldDB" id="A0A2S7CSE8"/>
<accession>A0A2S7CSE8</accession>
<comment type="caution">
    <text evidence="2">The sequence shown here is derived from an EMBL/GenBank/DDBJ whole genome shotgun (WGS) entry which is preliminary data.</text>
</comment>
<keyword evidence="3" id="KW-1185">Reference proteome</keyword>
<feature type="transmembrane region" description="Helical" evidence="1">
    <location>
        <begin position="38"/>
        <end position="59"/>
    </location>
</feature>
<keyword evidence="1" id="KW-0472">Membrane</keyword>
<reference evidence="3" key="1">
    <citation type="submission" date="2016-08" db="EMBL/GenBank/DDBJ databases">
        <authorList>
            <person name="Merda D."/>
            <person name="Briand M."/>
            <person name="Taghouti G."/>
            <person name="Carrere S."/>
            <person name="Gouzy J."/>
            <person name="Portier P."/>
            <person name="Jacques M.-A."/>
            <person name="Fischer-Le Saux M."/>
        </authorList>
    </citation>
    <scope>NUCLEOTIDE SEQUENCE [LARGE SCALE GENOMIC DNA]</scope>
    <source>
        <strain evidence="3">CFBP4643</strain>
    </source>
</reference>
<gene>
    <name evidence="2" type="ORF">XpiCFBP4643_22195</name>
</gene>
<evidence type="ECO:0008006" key="4">
    <source>
        <dbReference type="Google" id="ProtNLM"/>
    </source>
</evidence>
<name>A0A2S7CSE8_9XANT</name>
<protein>
    <recommendedName>
        <fullName evidence="4">DUF3325 domain-containing protein</fullName>
    </recommendedName>
</protein>
<sequence length="99" mass="10946">MTSLMTLFYLLAAAASAFSFYLATMHQRLLLQRRLSTRLLRIGGCVLLVLSLACAIRALGVWAGVFAALTALMLVAVALPYLDVWQQARAQRRQVRHVG</sequence>
<organism evidence="2 3">
    <name type="scientific">Xanthomonas pisi</name>
    <dbReference type="NCBI Taxonomy" id="56457"/>
    <lineage>
        <taxon>Bacteria</taxon>
        <taxon>Pseudomonadati</taxon>
        <taxon>Pseudomonadota</taxon>
        <taxon>Gammaproteobacteria</taxon>
        <taxon>Lysobacterales</taxon>
        <taxon>Lysobacteraceae</taxon>
        <taxon>Xanthomonas</taxon>
    </lineage>
</organism>
<evidence type="ECO:0000313" key="3">
    <source>
        <dbReference type="Proteomes" id="UP000238191"/>
    </source>
</evidence>
<dbReference type="RefSeq" id="WP_046965378.1">
    <property type="nucleotide sequence ID" value="NZ_MDEI01000033.1"/>
</dbReference>
<keyword evidence="1" id="KW-0812">Transmembrane</keyword>
<dbReference type="EMBL" id="MDEI01000033">
    <property type="protein sequence ID" value="PPU64430.1"/>
    <property type="molecule type" value="Genomic_DNA"/>
</dbReference>
<keyword evidence="1" id="KW-1133">Transmembrane helix</keyword>
<evidence type="ECO:0000313" key="2">
    <source>
        <dbReference type="EMBL" id="PPU64430.1"/>
    </source>
</evidence>
<evidence type="ECO:0000256" key="1">
    <source>
        <dbReference type="SAM" id="Phobius"/>
    </source>
</evidence>
<feature type="transmembrane region" description="Helical" evidence="1">
    <location>
        <begin position="65"/>
        <end position="84"/>
    </location>
</feature>
<dbReference type="Proteomes" id="UP000238191">
    <property type="component" value="Unassembled WGS sequence"/>
</dbReference>
<feature type="transmembrane region" description="Helical" evidence="1">
    <location>
        <begin position="6"/>
        <end position="26"/>
    </location>
</feature>